<comment type="caution">
    <text evidence="1">The sequence shown here is derived from an EMBL/GenBank/DDBJ whole genome shotgun (WGS) entry which is preliminary data.</text>
</comment>
<dbReference type="EMBL" id="JANJYI010000006">
    <property type="protein sequence ID" value="KAK2645782.1"/>
    <property type="molecule type" value="Genomic_DNA"/>
</dbReference>
<proteinExistence type="predicted"/>
<name>A0AAD9WXA0_9ROSI</name>
<gene>
    <name evidence="1" type="ORF">Ddye_020977</name>
</gene>
<sequence length="250" mass="29416">MVDRIHNLTRILKVWNKEKFGNIFYNKRRLLARIQGIQHHLSDKPSVFLSSLEESLLKDYRDIFEREEIFWQQKSRNCWLKEDDRNTKIFHFSMVIRKRRNKTEGLTKKDGSWTGDIRKMKTEAVQYFQDLFFSWKGIVLVSILKFYCFSLRISEAELTGLFQTVDEFEVKNSLFSISELKALGPDRSPTILFQIFWIVCKGDLMDLVLDCFTKGCMPSLLNSTLISLIPKIPNPTNLSHFRIISLCNTS</sequence>
<evidence type="ECO:0000313" key="2">
    <source>
        <dbReference type="Proteomes" id="UP001280121"/>
    </source>
</evidence>
<reference evidence="1" key="1">
    <citation type="journal article" date="2023" name="Plant J.">
        <title>Genome sequences and population genomics provide insights into the demographic history, inbreeding, and mutation load of two 'living fossil' tree species of Dipteronia.</title>
        <authorList>
            <person name="Feng Y."/>
            <person name="Comes H.P."/>
            <person name="Chen J."/>
            <person name="Zhu S."/>
            <person name="Lu R."/>
            <person name="Zhang X."/>
            <person name="Li P."/>
            <person name="Qiu J."/>
            <person name="Olsen K.M."/>
            <person name="Qiu Y."/>
        </authorList>
    </citation>
    <scope>NUCLEOTIDE SEQUENCE</scope>
    <source>
        <strain evidence="1">KIB01</strain>
    </source>
</reference>
<keyword evidence="2" id="KW-1185">Reference proteome</keyword>
<dbReference type="AlphaFoldDB" id="A0AAD9WXA0"/>
<accession>A0AAD9WXA0</accession>
<dbReference type="Proteomes" id="UP001280121">
    <property type="component" value="Unassembled WGS sequence"/>
</dbReference>
<protein>
    <submittedName>
        <fullName evidence="1">Uncharacterized protein</fullName>
    </submittedName>
</protein>
<evidence type="ECO:0000313" key="1">
    <source>
        <dbReference type="EMBL" id="KAK2645782.1"/>
    </source>
</evidence>
<organism evidence="1 2">
    <name type="scientific">Dipteronia dyeriana</name>
    <dbReference type="NCBI Taxonomy" id="168575"/>
    <lineage>
        <taxon>Eukaryota</taxon>
        <taxon>Viridiplantae</taxon>
        <taxon>Streptophyta</taxon>
        <taxon>Embryophyta</taxon>
        <taxon>Tracheophyta</taxon>
        <taxon>Spermatophyta</taxon>
        <taxon>Magnoliopsida</taxon>
        <taxon>eudicotyledons</taxon>
        <taxon>Gunneridae</taxon>
        <taxon>Pentapetalae</taxon>
        <taxon>rosids</taxon>
        <taxon>malvids</taxon>
        <taxon>Sapindales</taxon>
        <taxon>Sapindaceae</taxon>
        <taxon>Hippocastanoideae</taxon>
        <taxon>Acereae</taxon>
        <taxon>Dipteronia</taxon>
    </lineage>
</organism>